<reference evidence="1" key="1">
    <citation type="submission" date="2022-04" db="EMBL/GenBank/DDBJ databases">
        <title>Jade perch genome.</title>
        <authorList>
            <person name="Chao B."/>
        </authorList>
    </citation>
    <scope>NUCLEOTIDE SEQUENCE</scope>
    <source>
        <strain evidence="1">CB-2022</strain>
    </source>
</reference>
<evidence type="ECO:0000313" key="1">
    <source>
        <dbReference type="EMBL" id="KAI3358369.1"/>
    </source>
</evidence>
<organism evidence="1 2">
    <name type="scientific">Scortum barcoo</name>
    <name type="common">barcoo grunter</name>
    <dbReference type="NCBI Taxonomy" id="214431"/>
    <lineage>
        <taxon>Eukaryota</taxon>
        <taxon>Metazoa</taxon>
        <taxon>Chordata</taxon>
        <taxon>Craniata</taxon>
        <taxon>Vertebrata</taxon>
        <taxon>Euteleostomi</taxon>
        <taxon>Actinopterygii</taxon>
        <taxon>Neopterygii</taxon>
        <taxon>Teleostei</taxon>
        <taxon>Neoteleostei</taxon>
        <taxon>Acanthomorphata</taxon>
        <taxon>Eupercaria</taxon>
        <taxon>Centrarchiformes</taxon>
        <taxon>Terapontoidei</taxon>
        <taxon>Terapontidae</taxon>
        <taxon>Scortum</taxon>
    </lineage>
</organism>
<dbReference type="EMBL" id="CM041548">
    <property type="protein sequence ID" value="KAI3358369.1"/>
    <property type="molecule type" value="Genomic_DNA"/>
</dbReference>
<proteinExistence type="predicted"/>
<sequence>MTRLCEWTVEYLLTFLTPLKVKVFHRRNSNILDMNVTVGVATLPAASKAGPGQHDTKLSVATSHHTTGRIPAADQLNTVALGLKMQCAPMNCIHMEQVNGVSPELTAVATGVPIDPTHSHRRCSPYGTAEGMSMESFFVLTLNLEFNMGAQSAVQV</sequence>
<dbReference type="Proteomes" id="UP000831701">
    <property type="component" value="Chromosome 18"/>
</dbReference>
<comment type="caution">
    <text evidence="1">The sequence shown here is derived from an EMBL/GenBank/DDBJ whole genome shotgun (WGS) entry which is preliminary data.</text>
</comment>
<gene>
    <name evidence="1" type="ORF">L3Q82_014808</name>
</gene>
<accession>A0ACB8VS39</accession>
<protein>
    <submittedName>
        <fullName evidence="1">Uncharacterized protein</fullName>
    </submittedName>
</protein>
<name>A0ACB8VS39_9TELE</name>
<keyword evidence="2" id="KW-1185">Reference proteome</keyword>
<evidence type="ECO:0000313" key="2">
    <source>
        <dbReference type="Proteomes" id="UP000831701"/>
    </source>
</evidence>